<reference evidence="1" key="1">
    <citation type="journal article" date="2017" name="Proc. Natl. Acad. Sci. U.S.A.">
        <title>Comparative genomics uncovers the prolific and distinctive metabolic potential of the cyanobacterial genus Moorea.</title>
        <authorList>
            <person name="Leao T."/>
            <person name="Castelao G."/>
            <person name="Korobeynikov A."/>
            <person name="Monroe E.A."/>
            <person name="Podell S."/>
            <person name="Glukhov E."/>
            <person name="Allen E.E."/>
            <person name="Gerwick W.H."/>
            <person name="Gerwick L."/>
        </authorList>
    </citation>
    <scope>NUCLEOTIDE SEQUENCE</scope>
    <source>
        <strain evidence="1">JHB</strain>
    </source>
</reference>
<dbReference type="EMBL" id="CP017708">
    <property type="protein sequence ID" value="WAN68672.1"/>
    <property type="molecule type" value="Genomic_DNA"/>
</dbReference>
<organism evidence="1">
    <name type="scientific">Moorena producens (strain JHB)</name>
    <dbReference type="NCBI Taxonomy" id="1454205"/>
    <lineage>
        <taxon>Bacteria</taxon>
        <taxon>Bacillati</taxon>
        <taxon>Cyanobacteriota</taxon>
        <taxon>Cyanophyceae</taxon>
        <taxon>Coleofasciculales</taxon>
        <taxon>Coleofasciculaceae</taxon>
        <taxon>Moorena</taxon>
    </lineage>
</organism>
<sequence length="46" mass="5257">MTGYSWRWIRVIANRYNNFGVAGVGDQRHHNSGALPMLDQVQQAQL</sequence>
<dbReference type="Proteomes" id="UP000176944">
    <property type="component" value="Chromosome"/>
</dbReference>
<name>A0A9Q9SS94_MOOP1</name>
<dbReference type="AlphaFoldDB" id="A0A9Q9SS94"/>
<protein>
    <submittedName>
        <fullName evidence="1">Uncharacterized protein</fullName>
    </submittedName>
</protein>
<proteinExistence type="predicted"/>
<reference evidence="1" key="2">
    <citation type="submission" date="2022-10" db="EMBL/GenBank/DDBJ databases">
        <authorList>
            <person name="Ngo T.-E."/>
        </authorList>
    </citation>
    <scope>NUCLEOTIDE SEQUENCE</scope>
    <source>
        <strain evidence="1">JHB</strain>
    </source>
</reference>
<gene>
    <name evidence="1" type="ORF">BJP36_40605</name>
</gene>
<evidence type="ECO:0000313" key="1">
    <source>
        <dbReference type="EMBL" id="WAN68672.1"/>
    </source>
</evidence>
<accession>A0A9Q9SS94</accession>